<comment type="caution">
    <text evidence="2">The sequence shown here is derived from an EMBL/GenBank/DDBJ whole genome shotgun (WGS) entry which is preliminary data.</text>
</comment>
<organism evidence="2">
    <name type="scientific">Fervidobacterium nodosum</name>
    <dbReference type="NCBI Taxonomy" id="2424"/>
    <lineage>
        <taxon>Bacteria</taxon>
        <taxon>Thermotogati</taxon>
        <taxon>Thermotogota</taxon>
        <taxon>Thermotogae</taxon>
        <taxon>Thermotogales</taxon>
        <taxon>Fervidobacteriaceae</taxon>
        <taxon>Fervidobacterium</taxon>
    </lineage>
</organism>
<gene>
    <name evidence="2" type="ORF">ENM46_04615</name>
</gene>
<sequence>MFDPQKYREEKEKEIKAVYGNLRKRSFKFLFLNILMVISIFAFIFFVQRVSPQTYSNIVESFQLIVELSKVEFKAPEKVGARVYLLNTKKNQKTFVVSEFYIKVYSQEKTIYEFSYPSPVQGTVEGLSKKLVYDLGKEVTLSSLPTGNYSIYVKCKINGKDAQINRTFTYTEEISYNIITEPFYLKDESIKPRVMIVNRTSKSEKIRIDRIVWKYKDKEYIQRVQDDIYVYPGEGQLVNSEFEFPVDETKDTELGATVYLKDGTIKDLRILVPVTKSSEKSVKGLDFNIEAEEPVIINQAPKLNVFIINQQNNPRFLNVDKITFDIPKIGYNFEIGNRRVFLTPFGRAFITKLERLNFTEPGVYEILITISADGSKYQKKLTIAVGR</sequence>
<dbReference type="EMBL" id="DRXW01000281">
    <property type="protein sequence ID" value="HHR34208.1"/>
    <property type="molecule type" value="Genomic_DNA"/>
</dbReference>
<feature type="transmembrane region" description="Helical" evidence="1">
    <location>
        <begin position="29"/>
        <end position="47"/>
    </location>
</feature>
<name>A0A7C5Y6E0_9BACT</name>
<keyword evidence="1" id="KW-0472">Membrane</keyword>
<keyword evidence="1" id="KW-1133">Transmembrane helix</keyword>
<protein>
    <submittedName>
        <fullName evidence="2">Uncharacterized protein</fullName>
    </submittedName>
</protein>
<evidence type="ECO:0000256" key="1">
    <source>
        <dbReference type="SAM" id="Phobius"/>
    </source>
</evidence>
<dbReference type="AlphaFoldDB" id="A0A7C5Y6E0"/>
<evidence type="ECO:0000313" key="2">
    <source>
        <dbReference type="EMBL" id="HHR34208.1"/>
    </source>
</evidence>
<keyword evidence="1" id="KW-0812">Transmembrane</keyword>
<accession>A0A7C5Y6E0</accession>
<proteinExistence type="predicted"/>
<reference evidence="2" key="1">
    <citation type="journal article" date="2020" name="mSystems">
        <title>Genome- and Community-Level Interaction Insights into Carbon Utilization and Element Cycling Functions of Hydrothermarchaeota in Hydrothermal Sediment.</title>
        <authorList>
            <person name="Zhou Z."/>
            <person name="Liu Y."/>
            <person name="Xu W."/>
            <person name="Pan J."/>
            <person name="Luo Z.H."/>
            <person name="Li M."/>
        </authorList>
    </citation>
    <scope>NUCLEOTIDE SEQUENCE [LARGE SCALE GENOMIC DNA]</scope>
    <source>
        <strain evidence="2">SpSt-1088</strain>
    </source>
</reference>